<dbReference type="RefSeq" id="WP_074238369.1">
    <property type="nucleotide sequence ID" value="NZ_FSRA01000001.1"/>
</dbReference>
<evidence type="ECO:0000313" key="2">
    <source>
        <dbReference type="EMBL" id="SIN76402.1"/>
    </source>
</evidence>
<dbReference type="EMBL" id="FSRA01000001">
    <property type="protein sequence ID" value="SIN76402.1"/>
    <property type="molecule type" value="Genomic_DNA"/>
</dbReference>
<dbReference type="STRING" id="536979.SAMN04488055_1209"/>
<reference evidence="3" key="1">
    <citation type="submission" date="2016-11" db="EMBL/GenBank/DDBJ databases">
        <authorList>
            <person name="Varghese N."/>
            <person name="Submissions S."/>
        </authorList>
    </citation>
    <scope>NUCLEOTIDE SEQUENCE [LARGE SCALE GENOMIC DNA]</scope>
    <source>
        <strain evidence="3">DSM 24787</strain>
    </source>
</reference>
<protein>
    <recommendedName>
        <fullName evidence="4">Lipocalin-like domain-containing protein</fullName>
    </recommendedName>
</protein>
<evidence type="ECO:0000313" key="3">
    <source>
        <dbReference type="Proteomes" id="UP000185003"/>
    </source>
</evidence>
<evidence type="ECO:0000256" key="1">
    <source>
        <dbReference type="SAM" id="SignalP"/>
    </source>
</evidence>
<proteinExistence type="predicted"/>
<dbReference type="OrthoDB" id="956932at2"/>
<dbReference type="Proteomes" id="UP000185003">
    <property type="component" value="Unassembled WGS sequence"/>
</dbReference>
<gene>
    <name evidence="2" type="ORF">SAMN04488055_1209</name>
</gene>
<keyword evidence="3" id="KW-1185">Reference proteome</keyword>
<dbReference type="PROSITE" id="PS51257">
    <property type="entry name" value="PROKAR_LIPOPROTEIN"/>
    <property type="match status" value="1"/>
</dbReference>
<dbReference type="AlphaFoldDB" id="A0A1N6E074"/>
<evidence type="ECO:0008006" key="4">
    <source>
        <dbReference type="Google" id="ProtNLM"/>
    </source>
</evidence>
<feature type="chain" id="PRO_5013314741" description="Lipocalin-like domain-containing protein" evidence="1">
    <location>
        <begin position="22"/>
        <end position="165"/>
    </location>
</feature>
<accession>A0A1N6E074</accession>
<name>A0A1N6E074_9BACT</name>
<feature type="signal peptide" evidence="1">
    <location>
        <begin position="1"/>
        <end position="21"/>
    </location>
</feature>
<sequence length="165" mass="18437">MKQLLLIAASVLLLSACSKKGDPGTANVIYSKWFKPASYTKDTVFGIWGFKHNQPAPEITQQILDTAAILTFARLEGYNPTVWATGQVGQLPVTVTYMQGGVTNDTWTAQYTPGNLRIRFQNDRNIYTTIANGHSFRYIIIPGARLGRQAPMTYEEVCRKYNIAE</sequence>
<organism evidence="2 3">
    <name type="scientific">Chitinophaga niabensis</name>
    <dbReference type="NCBI Taxonomy" id="536979"/>
    <lineage>
        <taxon>Bacteria</taxon>
        <taxon>Pseudomonadati</taxon>
        <taxon>Bacteroidota</taxon>
        <taxon>Chitinophagia</taxon>
        <taxon>Chitinophagales</taxon>
        <taxon>Chitinophagaceae</taxon>
        <taxon>Chitinophaga</taxon>
    </lineage>
</organism>
<keyword evidence="1" id="KW-0732">Signal</keyword>